<dbReference type="STRING" id="137658.SAMN05216186_105116"/>
<dbReference type="EC" id="2.7.13.3" evidence="2"/>
<feature type="modified residue" description="4-aspartylphosphate" evidence="8">
    <location>
        <position position="62"/>
    </location>
</feature>
<evidence type="ECO:0000256" key="4">
    <source>
        <dbReference type="ARBA" id="ARBA00023012"/>
    </source>
</evidence>
<feature type="domain" description="Response regulatory" evidence="11">
    <location>
        <begin position="13"/>
        <end position="129"/>
    </location>
</feature>
<dbReference type="CDD" id="cd16943">
    <property type="entry name" value="HATPase_AtoS-like"/>
    <property type="match status" value="1"/>
</dbReference>
<evidence type="ECO:0000256" key="2">
    <source>
        <dbReference type="ARBA" id="ARBA00012438"/>
    </source>
</evidence>
<dbReference type="InterPro" id="IPR004358">
    <property type="entry name" value="Sig_transdc_His_kin-like_C"/>
</dbReference>
<dbReference type="SUPFAM" id="SSF47384">
    <property type="entry name" value="Homodimeric domain of signal transducing histidine kinase"/>
    <property type="match status" value="1"/>
</dbReference>
<proteinExistence type="predicted"/>
<keyword evidence="9" id="KW-0175">Coiled coil</keyword>
<dbReference type="CDD" id="cd19920">
    <property type="entry name" value="REC_PA4781-like"/>
    <property type="match status" value="1"/>
</dbReference>
<dbReference type="InterPro" id="IPR036097">
    <property type="entry name" value="HisK_dim/P_sf"/>
</dbReference>
<dbReference type="SMART" id="SM00387">
    <property type="entry name" value="HATPase_c"/>
    <property type="match status" value="1"/>
</dbReference>
<comment type="catalytic activity">
    <reaction evidence="1">
        <text>ATP + protein L-histidine = ADP + protein N-phospho-L-histidine.</text>
        <dbReference type="EC" id="2.7.13.3"/>
    </reaction>
</comment>
<dbReference type="AlphaFoldDB" id="A0A1G9A6P2"/>
<keyword evidence="4" id="KW-0902">Two-component regulatory system</keyword>
<keyword evidence="13" id="KW-1185">Reference proteome</keyword>
<evidence type="ECO:0000313" key="12">
    <source>
        <dbReference type="EMBL" id="SDK23032.1"/>
    </source>
</evidence>
<sequence>MSTLSEVEPQEHTILIVDDTPANVGVLADYLEDQGFRVVVAQDGEEGLKRAEFVRPDLVLLDVMMPGIDGFETCRRLKAAEQTREIPVIFMTALTDTGSVVTGFGVGGVDYVTKPLQVEEVLVRVTTHLSLRNLHKQLTAQNLRLQQEVEDRQRAEEALRKVGEEQQSLIRKLQEAHDQLLQSEKMASIGQLAAGIAHEINNPVGFVSSNMGALQDYIQTLLDLIDRYDDVVAQVPEGQGVLHDLARMKQDADIEFLKSDIVALMAESKEGLKRVKDIVQALKDFSHVGESDWLEADLHHGLDSTLNIANNEIKYKARVVKEYGDLPKVTCLASQLNQVFMNLLVNAAHAIEGEGIITIRTGASDGWVWVSIRDNGAGISPENMNRIFEPFFTTKPIGSGTGLGLSLSYSIVKKHGGRIEVESEPGKGTCFTVHLPVHPETES</sequence>
<evidence type="ECO:0000259" key="10">
    <source>
        <dbReference type="PROSITE" id="PS50109"/>
    </source>
</evidence>
<dbReference type="GO" id="GO:0003677">
    <property type="term" value="F:DNA binding"/>
    <property type="evidence" value="ECO:0007669"/>
    <property type="project" value="UniProtKB-KW"/>
</dbReference>
<dbReference type="Pfam" id="PF02518">
    <property type="entry name" value="HATPase_c"/>
    <property type="match status" value="1"/>
</dbReference>
<keyword evidence="12" id="KW-0418">Kinase</keyword>
<protein>
    <recommendedName>
        <fullName evidence="2">histidine kinase</fullName>
        <ecNumber evidence="2">2.7.13.3</ecNumber>
    </recommendedName>
</protein>
<evidence type="ECO:0000256" key="6">
    <source>
        <dbReference type="ARBA" id="ARBA00023125"/>
    </source>
</evidence>
<dbReference type="GO" id="GO:0000155">
    <property type="term" value="F:phosphorelay sensor kinase activity"/>
    <property type="evidence" value="ECO:0007669"/>
    <property type="project" value="InterPro"/>
</dbReference>
<dbReference type="PANTHER" id="PTHR43065">
    <property type="entry name" value="SENSOR HISTIDINE KINASE"/>
    <property type="match status" value="1"/>
</dbReference>
<dbReference type="Gene3D" id="1.10.287.130">
    <property type="match status" value="1"/>
</dbReference>
<dbReference type="InterPro" id="IPR001789">
    <property type="entry name" value="Sig_transdc_resp-reg_receiver"/>
</dbReference>
<evidence type="ECO:0000313" key="13">
    <source>
        <dbReference type="Proteomes" id="UP000198706"/>
    </source>
</evidence>
<evidence type="ECO:0000256" key="7">
    <source>
        <dbReference type="ARBA" id="ARBA00023163"/>
    </source>
</evidence>
<dbReference type="InterPro" id="IPR003594">
    <property type="entry name" value="HATPase_dom"/>
</dbReference>
<dbReference type="Gene3D" id="3.40.50.2300">
    <property type="match status" value="1"/>
</dbReference>
<evidence type="ECO:0000256" key="8">
    <source>
        <dbReference type="PROSITE-ProRule" id="PRU00169"/>
    </source>
</evidence>
<dbReference type="PANTHER" id="PTHR43065:SF50">
    <property type="entry name" value="HISTIDINE KINASE"/>
    <property type="match status" value="1"/>
</dbReference>
<accession>A0A1G9A6P2</accession>
<dbReference type="InterPro" id="IPR005467">
    <property type="entry name" value="His_kinase_dom"/>
</dbReference>
<gene>
    <name evidence="12" type="ORF">SAMN05216186_105116</name>
</gene>
<dbReference type="SUPFAM" id="SSF55874">
    <property type="entry name" value="ATPase domain of HSP90 chaperone/DNA topoisomerase II/histidine kinase"/>
    <property type="match status" value="1"/>
</dbReference>
<dbReference type="InterPro" id="IPR003661">
    <property type="entry name" value="HisK_dim/P_dom"/>
</dbReference>
<evidence type="ECO:0000256" key="1">
    <source>
        <dbReference type="ARBA" id="ARBA00000085"/>
    </source>
</evidence>
<dbReference type="EMBL" id="FNFD01000005">
    <property type="protein sequence ID" value="SDK23032.1"/>
    <property type="molecule type" value="Genomic_DNA"/>
</dbReference>
<keyword evidence="12" id="KW-0808">Transferase</keyword>
<organism evidence="12 13">
    <name type="scientific">Pseudomonas indica</name>
    <dbReference type="NCBI Taxonomy" id="137658"/>
    <lineage>
        <taxon>Bacteria</taxon>
        <taxon>Pseudomonadati</taxon>
        <taxon>Pseudomonadota</taxon>
        <taxon>Gammaproteobacteria</taxon>
        <taxon>Pseudomonadales</taxon>
        <taxon>Pseudomonadaceae</taxon>
        <taxon>Pseudomonas</taxon>
    </lineage>
</organism>
<dbReference type="SMART" id="SM00448">
    <property type="entry name" value="REC"/>
    <property type="match status" value="1"/>
</dbReference>
<dbReference type="SUPFAM" id="SSF52172">
    <property type="entry name" value="CheY-like"/>
    <property type="match status" value="1"/>
</dbReference>
<keyword evidence="5" id="KW-0805">Transcription regulation</keyword>
<reference evidence="12 13" key="1">
    <citation type="submission" date="2016-10" db="EMBL/GenBank/DDBJ databases">
        <authorList>
            <person name="de Groot N.N."/>
        </authorList>
    </citation>
    <scope>NUCLEOTIDE SEQUENCE [LARGE SCALE GENOMIC DNA]</scope>
    <source>
        <strain evidence="12 13">JCM 21544</strain>
    </source>
</reference>
<dbReference type="PRINTS" id="PR00344">
    <property type="entry name" value="BCTRLSENSOR"/>
</dbReference>
<feature type="coiled-coil region" evidence="9">
    <location>
        <begin position="135"/>
        <end position="172"/>
    </location>
</feature>
<dbReference type="FunFam" id="3.40.50.2300:FF:000001">
    <property type="entry name" value="DNA-binding response regulator PhoB"/>
    <property type="match status" value="1"/>
</dbReference>
<dbReference type="Gene3D" id="3.30.565.10">
    <property type="entry name" value="Histidine kinase-like ATPase, C-terminal domain"/>
    <property type="match status" value="1"/>
</dbReference>
<dbReference type="InterPro" id="IPR011006">
    <property type="entry name" value="CheY-like_superfamily"/>
</dbReference>
<feature type="domain" description="Histidine kinase" evidence="10">
    <location>
        <begin position="195"/>
        <end position="439"/>
    </location>
</feature>
<dbReference type="Proteomes" id="UP000198706">
    <property type="component" value="Unassembled WGS sequence"/>
</dbReference>
<dbReference type="Pfam" id="PF00072">
    <property type="entry name" value="Response_reg"/>
    <property type="match status" value="1"/>
</dbReference>
<keyword evidence="3 8" id="KW-0597">Phosphoprotein</keyword>
<keyword evidence="7" id="KW-0804">Transcription</keyword>
<name>A0A1G9A6P2_9PSED</name>
<dbReference type="PROSITE" id="PS50110">
    <property type="entry name" value="RESPONSE_REGULATORY"/>
    <property type="match status" value="1"/>
</dbReference>
<evidence type="ECO:0000256" key="3">
    <source>
        <dbReference type="ARBA" id="ARBA00022553"/>
    </source>
</evidence>
<dbReference type="CDD" id="cd00082">
    <property type="entry name" value="HisKA"/>
    <property type="match status" value="1"/>
</dbReference>
<evidence type="ECO:0000256" key="5">
    <source>
        <dbReference type="ARBA" id="ARBA00023015"/>
    </source>
</evidence>
<keyword evidence="6" id="KW-0238">DNA-binding</keyword>
<evidence type="ECO:0000259" key="11">
    <source>
        <dbReference type="PROSITE" id="PS50110"/>
    </source>
</evidence>
<dbReference type="RefSeq" id="WP_084335130.1">
    <property type="nucleotide sequence ID" value="NZ_FNFD01000005.1"/>
</dbReference>
<evidence type="ECO:0000256" key="9">
    <source>
        <dbReference type="SAM" id="Coils"/>
    </source>
</evidence>
<dbReference type="InterPro" id="IPR036890">
    <property type="entry name" value="HATPase_C_sf"/>
</dbReference>
<dbReference type="PROSITE" id="PS50109">
    <property type="entry name" value="HIS_KIN"/>
    <property type="match status" value="1"/>
</dbReference>